<keyword evidence="1" id="KW-0812">Transmembrane</keyword>
<feature type="transmembrane region" description="Helical" evidence="1">
    <location>
        <begin position="298"/>
        <end position="317"/>
    </location>
</feature>
<feature type="transmembrane region" description="Helical" evidence="1">
    <location>
        <begin position="20"/>
        <end position="37"/>
    </location>
</feature>
<reference evidence="2 3" key="1">
    <citation type="submission" date="2019-05" db="EMBL/GenBank/DDBJ databases">
        <title>Chryseobacterium sp. isolated from King George Island, maritime Antarctica.</title>
        <authorList>
            <person name="Peng X."/>
        </authorList>
    </citation>
    <scope>NUCLEOTIDE SEQUENCE [LARGE SCALE GENOMIC DNA]</scope>
    <source>
        <strain evidence="2 3">7-3A</strain>
    </source>
</reference>
<evidence type="ECO:0000313" key="2">
    <source>
        <dbReference type="EMBL" id="QOW09229.1"/>
    </source>
</evidence>
<feature type="transmembrane region" description="Helical" evidence="1">
    <location>
        <begin position="227"/>
        <end position="248"/>
    </location>
</feature>
<feature type="transmembrane region" description="Helical" evidence="1">
    <location>
        <begin position="72"/>
        <end position="91"/>
    </location>
</feature>
<feature type="transmembrane region" description="Helical" evidence="1">
    <location>
        <begin position="42"/>
        <end position="60"/>
    </location>
</feature>
<feature type="transmembrane region" description="Helical" evidence="1">
    <location>
        <begin position="358"/>
        <end position="379"/>
    </location>
</feature>
<gene>
    <name evidence="2" type="ORF">Q73A0000_02080</name>
</gene>
<feature type="transmembrane region" description="Helical" evidence="1">
    <location>
        <begin position="196"/>
        <end position="215"/>
    </location>
</feature>
<dbReference type="Proteomes" id="UP000594195">
    <property type="component" value="Chromosome"/>
</dbReference>
<evidence type="ECO:0000313" key="3">
    <source>
        <dbReference type="Proteomes" id="UP000594195"/>
    </source>
</evidence>
<keyword evidence="1" id="KW-0472">Membrane</keyword>
<accession>A0A7M2Y5W4</accession>
<name>A0A7M2Y5W4_9FLAO</name>
<feature type="transmembrane region" description="Helical" evidence="1">
    <location>
        <begin position="324"/>
        <end position="346"/>
    </location>
</feature>
<feature type="transmembrane region" description="Helical" evidence="1">
    <location>
        <begin position="131"/>
        <end position="164"/>
    </location>
</feature>
<feature type="transmembrane region" description="Helical" evidence="1">
    <location>
        <begin position="170"/>
        <end position="189"/>
    </location>
</feature>
<dbReference type="KEGG" id="kfa:Q73A0000_02080"/>
<organism evidence="2 3">
    <name type="scientific">Kaistella flava</name>
    <name type="common">ex Peng et al. 2021</name>
    <dbReference type="NCBI Taxonomy" id="2038776"/>
    <lineage>
        <taxon>Bacteria</taxon>
        <taxon>Pseudomonadati</taxon>
        <taxon>Bacteroidota</taxon>
        <taxon>Flavobacteriia</taxon>
        <taxon>Flavobacteriales</taxon>
        <taxon>Weeksellaceae</taxon>
        <taxon>Chryseobacterium group</taxon>
        <taxon>Kaistella</taxon>
    </lineage>
</organism>
<keyword evidence="3" id="KW-1185">Reference proteome</keyword>
<dbReference type="EMBL" id="CP040442">
    <property type="protein sequence ID" value="QOW09229.1"/>
    <property type="molecule type" value="Genomic_DNA"/>
</dbReference>
<dbReference type="RefSeq" id="WP_193812443.1">
    <property type="nucleotide sequence ID" value="NZ_CP040442.1"/>
</dbReference>
<evidence type="ECO:0000256" key="1">
    <source>
        <dbReference type="SAM" id="Phobius"/>
    </source>
</evidence>
<proteinExistence type="predicted"/>
<dbReference type="AlphaFoldDB" id="A0A7M2Y5W4"/>
<keyword evidence="1" id="KW-1133">Transmembrane helix</keyword>
<evidence type="ECO:0008006" key="4">
    <source>
        <dbReference type="Google" id="ProtNLM"/>
    </source>
</evidence>
<feature type="transmembrane region" description="Helical" evidence="1">
    <location>
        <begin position="260"/>
        <end position="278"/>
    </location>
</feature>
<protein>
    <recommendedName>
        <fullName evidence="4">Glycosyltransferase RgtA/B/C/D-like domain-containing protein</fullName>
    </recommendedName>
</protein>
<sequence>MIKLFMNLPDSLQNNLEKWGVFFIYLFINGLFVAKYGGHFSFYLLPVYSIAIFVIATFYIKINLKDLVYKYLFWILIGLFFIFSVGLNNYVDGNSLNVDRWDAMEVGIKALFNNHYPYDLKDFMGRESSNLPFLIVLGMPFYLLFGSVGFLQSFSFLLFSYLVFKIFDHYKLRLAALVLLVLSPSYLWEVYTKSDLLSNFILVIGFSYIIWAQFIHHKKIKIEWVSILTALIFLTRLSVVIPLIVILFKAFYKFTVREKLRFISVFILVVSGFIYFFFRNAANWDTILEHNPFTIQGSKQPLFLSLSYIVMAVILAFKVKSYFNIALFSGLVLFIAVFIPYLLYLVEYGYENIMTNSFFDLSFFNMSMPFLIVSLIFILKRNFNISKK</sequence>